<feature type="region of interest" description="Disordered" evidence="2">
    <location>
        <begin position="1"/>
        <end position="287"/>
    </location>
</feature>
<feature type="region of interest" description="Disordered" evidence="2">
    <location>
        <begin position="345"/>
        <end position="428"/>
    </location>
</feature>
<protein>
    <submittedName>
        <fullName evidence="5">Pheromone-regulated membrane protein</fullName>
    </submittedName>
</protein>
<dbReference type="Pfam" id="PF06738">
    <property type="entry name" value="ThrE"/>
    <property type="match status" value="1"/>
</dbReference>
<evidence type="ECO:0000313" key="5">
    <source>
        <dbReference type="EMBL" id="KAK8157341.1"/>
    </source>
</evidence>
<evidence type="ECO:0000259" key="4">
    <source>
        <dbReference type="Pfam" id="PF06738"/>
    </source>
</evidence>
<dbReference type="Proteomes" id="UP001456524">
    <property type="component" value="Unassembled WGS sequence"/>
</dbReference>
<feature type="transmembrane region" description="Helical" evidence="3">
    <location>
        <begin position="685"/>
        <end position="704"/>
    </location>
</feature>
<comment type="caution">
    <text evidence="5">The sequence shown here is derived from an EMBL/GenBank/DDBJ whole genome shotgun (WGS) entry which is preliminary data.</text>
</comment>
<sequence>MNPQWHLLPDFDDDQFADMSGPNSRDEALLDPSGSSSSNNSNTPTFNVPAIRTEQSDNDDTDATGGPSFSLHSPPATGTTTETKPKGKRVGFTTSSNESPSANGRLNPRGAYGPAGGASSNPTSGATTPRSGYASPTPNGLDRPPAPEELVNAVHKAFGQPLPQKPKPAIRKAPSLKLESGAIEESDEEDTRAKRSRNEARDRANRLAMSVGSASAPSSRRNSFELKNEKRASTADDIPMHQLQPLRRQTHHGGLDGINSEDDEEEEKRKPVDNGTLEEAKKLVRSHTIRERRNGQMLAPSQDLISRPATPTMEKNMDDYVAEPDKYRGGIFGALLNLYSAQNQGHHQWGGHSRNNSGGTSGTASPTLGGTPYTMTPTTSPPASGTTTPTLGSGGQKSRRSWYLGGHGGHHHPHGHHQQAKESQSSLAQLVGSSAMLAAPSAQGGFDDVREKLKSAPRPGMGKRTRSGGAISTAMHKLGKPRLADEIRITVHISQVMARQRYLLKLCRALMLFGAPTHRLEDCMKMSARVLEIESQFLYIPGCMIISFDDSTTHTTEVKLVRVSQGVELGKLRDTHACYKDVVHDRIGVEEATQRLEEILKRPTKFKPWTLVPVYGLASACVGPFAFEARLIDLPIAFFLGCTVGYLQLIAAAQSNLFNNVFEISAAVLTSFFARAFGSIQGGKLFCFSALAQSSIALILPGYIVLCASSELQSKHLVAGSVRMVYAIIYSLFLGFGMTIGIVLYGVMDHKATSNTTCTDQMPMGYTFFFVPAFTICLCIINQAKWKQMPIMVTISFLGYLVNKFSSQRFENNTQISSTLGALAIGAMANLYSRLGTKADNFFLDLYENHLRPRWRHLRRRTLGKKAAAKEKTRSIMSAFPNKRVDDDDSDDMSPPASSAASAIYTPRARKVGYGVAAAAMLPAIFVQVPSGLAVSGSLVSGITSADQIVHNGTSSGGVTTVASGSDSSTLNSAAFSVGYSVIQVAIGITVGLFLSALVIYPFGKRRSGLFSF</sequence>
<feature type="compositionally biased region" description="Low complexity" evidence="2">
    <location>
        <begin position="33"/>
        <end position="42"/>
    </location>
</feature>
<feature type="transmembrane region" description="Helical" evidence="3">
    <location>
        <begin position="634"/>
        <end position="651"/>
    </location>
</feature>
<feature type="transmembrane region" description="Helical" evidence="3">
    <location>
        <begin position="912"/>
        <end position="929"/>
    </location>
</feature>
<keyword evidence="3" id="KW-1133">Transmembrane helix</keyword>
<gene>
    <name evidence="5" type="ORF">IWX90DRAFT_320878</name>
</gene>
<feature type="transmembrane region" description="Helical" evidence="3">
    <location>
        <begin position="978"/>
        <end position="1003"/>
    </location>
</feature>
<feature type="compositionally biased region" description="Basic and acidic residues" evidence="2">
    <location>
        <begin position="222"/>
        <end position="234"/>
    </location>
</feature>
<organism evidence="5 6">
    <name type="scientific">Phyllosticta citrichinensis</name>
    <dbReference type="NCBI Taxonomy" id="1130410"/>
    <lineage>
        <taxon>Eukaryota</taxon>
        <taxon>Fungi</taxon>
        <taxon>Dikarya</taxon>
        <taxon>Ascomycota</taxon>
        <taxon>Pezizomycotina</taxon>
        <taxon>Dothideomycetes</taxon>
        <taxon>Dothideomycetes incertae sedis</taxon>
        <taxon>Botryosphaeriales</taxon>
        <taxon>Phyllostictaceae</taxon>
        <taxon>Phyllosticta</taxon>
    </lineage>
</organism>
<feature type="transmembrane region" description="Helical" evidence="3">
    <location>
        <begin position="657"/>
        <end position="678"/>
    </location>
</feature>
<comment type="similarity">
    <text evidence="1">Belongs to the ThrE exporter (TC 2.A.79) family.</text>
</comment>
<dbReference type="EMBL" id="JBBWUH010000009">
    <property type="protein sequence ID" value="KAK8157341.1"/>
    <property type="molecule type" value="Genomic_DNA"/>
</dbReference>
<feature type="compositionally biased region" description="Polar residues" evidence="2">
    <location>
        <begin position="212"/>
        <end position="221"/>
    </location>
</feature>
<evidence type="ECO:0000313" key="6">
    <source>
        <dbReference type="Proteomes" id="UP001456524"/>
    </source>
</evidence>
<keyword evidence="3" id="KW-0812">Transmembrane</keyword>
<dbReference type="InterPro" id="IPR051361">
    <property type="entry name" value="ThrE/Ser_Exporter"/>
</dbReference>
<feature type="compositionally biased region" description="Polar residues" evidence="2">
    <location>
        <begin position="118"/>
        <end position="138"/>
    </location>
</feature>
<dbReference type="InterPro" id="IPR010619">
    <property type="entry name" value="ThrE-like_N"/>
</dbReference>
<evidence type="ECO:0000256" key="1">
    <source>
        <dbReference type="ARBA" id="ARBA00034125"/>
    </source>
</evidence>
<evidence type="ECO:0000256" key="3">
    <source>
        <dbReference type="SAM" id="Phobius"/>
    </source>
</evidence>
<feature type="transmembrane region" description="Helical" evidence="3">
    <location>
        <begin position="724"/>
        <end position="745"/>
    </location>
</feature>
<dbReference type="PANTHER" id="PTHR31082">
    <property type="entry name" value="PHEROMONE-REGULATED MEMBRANE PROTEIN 10"/>
    <property type="match status" value="1"/>
</dbReference>
<feature type="compositionally biased region" description="Basic residues" evidence="2">
    <location>
        <begin position="408"/>
        <end position="418"/>
    </location>
</feature>
<feature type="compositionally biased region" description="Polar residues" evidence="2">
    <location>
        <begin position="92"/>
        <end position="104"/>
    </location>
</feature>
<feature type="domain" description="Threonine/serine exporter-like N-terminal" evidence="4">
    <location>
        <begin position="501"/>
        <end position="744"/>
    </location>
</feature>
<feature type="compositionally biased region" description="Polar residues" evidence="2">
    <location>
        <begin position="353"/>
        <end position="365"/>
    </location>
</feature>
<feature type="compositionally biased region" description="Basic and acidic residues" evidence="2">
    <location>
        <begin position="191"/>
        <end position="205"/>
    </location>
</feature>
<reference evidence="5 6" key="1">
    <citation type="journal article" date="2022" name="G3 (Bethesda)">
        <title>Enemy or ally: a genomic approach to elucidate the lifestyle of Phyllosticta citrichinaensis.</title>
        <authorList>
            <person name="Buijs V.A."/>
            <person name="Groenewald J.Z."/>
            <person name="Haridas S."/>
            <person name="LaButti K.M."/>
            <person name="Lipzen A."/>
            <person name="Martin F.M."/>
            <person name="Barry K."/>
            <person name="Grigoriev I.V."/>
            <person name="Crous P.W."/>
            <person name="Seidl M.F."/>
        </authorList>
    </citation>
    <scope>NUCLEOTIDE SEQUENCE [LARGE SCALE GENOMIC DNA]</scope>
    <source>
        <strain evidence="5 6">CBS 129764</strain>
    </source>
</reference>
<name>A0ABR1XJK4_9PEZI</name>
<dbReference type="PANTHER" id="PTHR31082:SF4">
    <property type="entry name" value="PHEROMONE-REGULATED MEMBRANE PROTEIN 10"/>
    <property type="match status" value="1"/>
</dbReference>
<feature type="compositionally biased region" description="Low complexity" evidence="2">
    <location>
        <begin position="366"/>
        <end position="391"/>
    </location>
</feature>
<feature type="transmembrane region" description="Helical" evidence="3">
    <location>
        <begin position="766"/>
        <end position="783"/>
    </location>
</feature>
<evidence type="ECO:0000256" key="2">
    <source>
        <dbReference type="SAM" id="MobiDB-lite"/>
    </source>
</evidence>
<keyword evidence="6" id="KW-1185">Reference proteome</keyword>
<accession>A0ABR1XJK4</accession>
<keyword evidence="3" id="KW-0472">Membrane</keyword>
<feature type="compositionally biased region" description="Basic and acidic residues" evidence="2">
    <location>
        <begin position="267"/>
        <end position="287"/>
    </location>
</feature>
<proteinExistence type="inferred from homology"/>